<evidence type="ECO:0000313" key="6">
    <source>
        <dbReference type="EMBL" id="MBL4931328.1"/>
    </source>
</evidence>
<comment type="caution">
    <text evidence="6">The sequence shown here is derived from an EMBL/GenBank/DDBJ whole genome shotgun (WGS) entry which is preliminary data.</text>
</comment>
<dbReference type="Pfam" id="PF01814">
    <property type="entry name" value="Hemerythrin"/>
    <property type="match status" value="1"/>
</dbReference>
<organism evidence="6 7">
    <name type="scientific">Clostridium paridis</name>
    <dbReference type="NCBI Taxonomy" id="2803863"/>
    <lineage>
        <taxon>Bacteria</taxon>
        <taxon>Bacillati</taxon>
        <taxon>Bacillota</taxon>
        <taxon>Clostridia</taxon>
        <taxon>Eubacteriales</taxon>
        <taxon>Clostridiaceae</taxon>
        <taxon>Clostridium</taxon>
    </lineage>
</organism>
<keyword evidence="7" id="KW-1185">Reference proteome</keyword>
<dbReference type="Proteomes" id="UP000623681">
    <property type="component" value="Unassembled WGS sequence"/>
</dbReference>
<dbReference type="PANTHER" id="PTHR36438">
    <property type="entry name" value="IRON-SULFUR CLUSTER REPAIR PROTEIN YTFE"/>
    <property type="match status" value="1"/>
</dbReference>
<name>A0A937FDP3_9CLOT</name>
<evidence type="ECO:0000313" key="7">
    <source>
        <dbReference type="Proteomes" id="UP000623681"/>
    </source>
</evidence>
<dbReference type="RefSeq" id="WP_202766710.1">
    <property type="nucleotide sequence ID" value="NZ_JAESWA010000019.1"/>
</dbReference>
<dbReference type="GO" id="GO:0046872">
    <property type="term" value="F:metal ion binding"/>
    <property type="evidence" value="ECO:0007669"/>
    <property type="project" value="UniProtKB-KW"/>
</dbReference>
<evidence type="ECO:0000256" key="4">
    <source>
        <dbReference type="ARBA" id="ARBA00023004"/>
    </source>
</evidence>
<dbReference type="PANTHER" id="PTHR36438:SF1">
    <property type="entry name" value="IRON-SULFUR CLUSTER REPAIR PROTEIN YTFE"/>
    <property type="match status" value="1"/>
</dbReference>
<dbReference type="Pfam" id="PF04405">
    <property type="entry name" value="ScdA_N"/>
    <property type="match status" value="1"/>
</dbReference>
<dbReference type="EMBL" id="JAESWA010000019">
    <property type="protein sequence ID" value="MBL4931328.1"/>
    <property type="molecule type" value="Genomic_DNA"/>
</dbReference>
<evidence type="ECO:0000256" key="3">
    <source>
        <dbReference type="ARBA" id="ARBA00022723"/>
    </source>
</evidence>
<reference evidence="6" key="1">
    <citation type="submission" date="2021-01" db="EMBL/GenBank/DDBJ databases">
        <title>Genome public.</title>
        <authorList>
            <person name="Liu C."/>
            <person name="Sun Q."/>
        </authorList>
    </citation>
    <scope>NUCLEOTIDE SEQUENCE</scope>
    <source>
        <strain evidence="6">YIM B02565</strain>
    </source>
</reference>
<dbReference type="GO" id="GO:0005737">
    <property type="term" value="C:cytoplasm"/>
    <property type="evidence" value="ECO:0007669"/>
    <property type="project" value="UniProtKB-SubCell"/>
</dbReference>
<accession>A0A937FDP3</accession>
<protein>
    <submittedName>
        <fullName evidence="6">Iron-sulfur cluster repair di-iron protein</fullName>
    </submittedName>
</protein>
<evidence type="ECO:0000256" key="2">
    <source>
        <dbReference type="ARBA" id="ARBA00022490"/>
    </source>
</evidence>
<evidence type="ECO:0000259" key="5">
    <source>
        <dbReference type="Pfam" id="PF01814"/>
    </source>
</evidence>
<keyword evidence="2" id="KW-0963">Cytoplasm</keyword>
<sequence>MSRVINENLKLGEVVSIFPDSTKIFNDIKIDYCCGGHDSLGAALREKALNVDVFVDKLNEEYEKFKNSNSEYIDWREVDSIKLIENVINTHHAYTFRSIKEIDELLLKILKVHFEHHSEELLKVHRLFGSLKVELEEHLIKEEKNLFPLMERYFITKDENLRVEVKKYIEETEAEHDGAGDILKELEEITRDFKAPEGACTTFKLVYNKLHDLEKDLFIHIYKENSILFQRV</sequence>
<dbReference type="SUPFAM" id="SSF140683">
    <property type="entry name" value="SP0561-like"/>
    <property type="match status" value="1"/>
</dbReference>
<dbReference type="InterPro" id="IPR038062">
    <property type="entry name" value="ScdA-like_N_sf"/>
</dbReference>
<dbReference type="InterPro" id="IPR012312">
    <property type="entry name" value="Hemerythrin-like"/>
</dbReference>
<comment type="subcellular location">
    <subcellularLocation>
        <location evidence="1">Cytoplasm</location>
    </subcellularLocation>
</comment>
<evidence type="ECO:0000256" key="1">
    <source>
        <dbReference type="ARBA" id="ARBA00004496"/>
    </source>
</evidence>
<dbReference type="AlphaFoldDB" id="A0A937FDP3"/>
<feature type="domain" description="Hemerythrin-like" evidence="5">
    <location>
        <begin position="86"/>
        <end position="231"/>
    </location>
</feature>
<dbReference type="Gene3D" id="1.20.120.520">
    <property type="entry name" value="nmb1532 protein domain like"/>
    <property type="match status" value="1"/>
</dbReference>
<gene>
    <name evidence="6" type="primary">ric</name>
    <name evidence="6" type="ORF">JK634_05885</name>
</gene>
<dbReference type="NCBIfam" id="TIGR03652">
    <property type="entry name" value="FeS_repair_RIC"/>
    <property type="match status" value="1"/>
</dbReference>
<dbReference type="InterPro" id="IPR019903">
    <property type="entry name" value="RIC_family"/>
</dbReference>
<keyword evidence="3" id="KW-0479">Metal-binding</keyword>
<proteinExistence type="predicted"/>
<keyword evidence="4" id="KW-0408">Iron</keyword>